<dbReference type="STRING" id="1007676.ABM34_03625"/>
<keyword evidence="2" id="KW-1185">Reference proteome</keyword>
<dbReference type="Proteomes" id="UP000036106">
    <property type="component" value="Chromosome"/>
</dbReference>
<reference evidence="2" key="1">
    <citation type="submission" date="2015-07" db="EMBL/GenBank/DDBJ databases">
        <title>Lactobacillus ginsenosidimutans/EMML 3141/ whole genome sequencing.</title>
        <authorList>
            <person name="Kim M.K."/>
            <person name="Im W.-T."/>
            <person name="Srinivasan S."/>
            <person name="Lee J.-J."/>
        </authorList>
    </citation>
    <scope>NUCLEOTIDE SEQUENCE [LARGE SCALE GENOMIC DNA]</scope>
    <source>
        <strain evidence="2">EMML 3041</strain>
    </source>
</reference>
<gene>
    <name evidence="1" type="ORF">ABM34_03625</name>
</gene>
<dbReference type="InterPro" id="IPR035903">
    <property type="entry name" value="HesB-like_dom_sf"/>
</dbReference>
<dbReference type="AlphaFoldDB" id="A0A0H4QFK6"/>
<evidence type="ECO:0000313" key="2">
    <source>
        <dbReference type="Proteomes" id="UP000036106"/>
    </source>
</evidence>
<dbReference type="PATRIC" id="fig|1007676.4.peg.747"/>
<protein>
    <submittedName>
        <fullName evidence="1">Iron-sulfur cluster biosynthesis protein</fullName>
    </submittedName>
</protein>
<dbReference type="RefSeq" id="WP_048703476.1">
    <property type="nucleotide sequence ID" value="NZ_CP012034.1"/>
</dbReference>
<accession>A0A0H4QFK6</accession>
<dbReference type="SUPFAM" id="SSF89360">
    <property type="entry name" value="HesB-like domain"/>
    <property type="match status" value="1"/>
</dbReference>
<proteinExistence type="predicted"/>
<evidence type="ECO:0000313" key="1">
    <source>
        <dbReference type="EMBL" id="AKP66742.1"/>
    </source>
</evidence>
<dbReference type="KEGG" id="lgn:ABM34_03625"/>
<dbReference type="EMBL" id="CP012034">
    <property type="protein sequence ID" value="AKP66742.1"/>
    <property type="molecule type" value="Genomic_DNA"/>
</dbReference>
<dbReference type="OrthoDB" id="1645729at2"/>
<name>A0A0H4QFK6_9LACO</name>
<sequence>MKIEISDKAAKWYEENVGIKAGDGIRFYGKVYGKTMVHEGFSIAFRKETPVKPESSTVVNDITYFITDNDTWFFERYDLDVEYDPEIDGPKYIFKSNE</sequence>
<organism evidence="1 2">
    <name type="scientific">Companilactobacillus ginsenosidimutans</name>
    <dbReference type="NCBI Taxonomy" id="1007676"/>
    <lineage>
        <taxon>Bacteria</taxon>
        <taxon>Bacillati</taxon>
        <taxon>Bacillota</taxon>
        <taxon>Bacilli</taxon>
        <taxon>Lactobacillales</taxon>
        <taxon>Lactobacillaceae</taxon>
        <taxon>Companilactobacillus</taxon>
    </lineage>
</organism>